<gene>
    <name evidence="1" type="ORF">A9200_01855</name>
</gene>
<dbReference type="Proteomes" id="UP000092164">
    <property type="component" value="Unassembled WGS sequence"/>
</dbReference>
<evidence type="ECO:0000313" key="2">
    <source>
        <dbReference type="Proteomes" id="UP000092164"/>
    </source>
</evidence>
<proteinExistence type="predicted"/>
<dbReference type="AlphaFoldDB" id="A0A1B7ZF18"/>
<sequence length="61" mass="7263">MITFTILKAIHNKDYSVVKTFKPPRLPIRGIFFGINLNVFQMDSDKRKVKKYFFRQNIGIK</sequence>
<name>A0A1B7ZF18_9FLAO</name>
<keyword evidence="2" id="KW-1185">Reference proteome</keyword>
<comment type="caution">
    <text evidence="1">The sequence shown here is derived from an EMBL/GenBank/DDBJ whole genome shotgun (WGS) entry which is preliminary data.</text>
</comment>
<evidence type="ECO:0000313" key="1">
    <source>
        <dbReference type="EMBL" id="OBR42157.1"/>
    </source>
</evidence>
<organism evidence="1 2">
    <name type="scientific">Maribacter hydrothermalis</name>
    <dbReference type="NCBI Taxonomy" id="1836467"/>
    <lineage>
        <taxon>Bacteria</taxon>
        <taxon>Pseudomonadati</taxon>
        <taxon>Bacteroidota</taxon>
        <taxon>Flavobacteriia</taxon>
        <taxon>Flavobacteriales</taxon>
        <taxon>Flavobacteriaceae</taxon>
        <taxon>Maribacter</taxon>
    </lineage>
</organism>
<dbReference type="EMBL" id="LZFP01000001">
    <property type="protein sequence ID" value="OBR42157.1"/>
    <property type="molecule type" value="Genomic_DNA"/>
</dbReference>
<dbReference type="KEGG" id="mart:BTR34_10230"/>
<reference evidence="2" key="1">
    <citation type="submission" date="2016-06" db="EMBL/GenBank/DDBJ databases">
        <authorList>
            <person name="Zhan P."/>
        </authorList>
    </citation>
    <scope>NUCLEOTIDE SEQUENCE [LARGE SCALE GENOMIC DNA]</scope>
    <source>
        <strain evidence="2">T28</strain>
    </source>
</reference>
<dbReference type="STRING" id="1836467.BTR34_10230"/>
<protein>
    <submittedName>
        <fullName evidence="1">Uncharacterized protein</fullName>
    </submittedName>
</protein>
<accession>A0A1B7ZF18</accession>